<evidence type="ECO:0000259" key="1">
    <source>
        <dbReference type="Pfam" id="PF24182"/>
    </source>
</evidence>
<feature type="domain" description="Gene 1 ring forming protein" evidence="1">
    <location>
        <begin position="7"/>
        <end position="37"/>
    </location>
</feature>
<proteinExistence type="predicted"/>
<organism evidence="2 3">
    <name type="scientific">Azospirillum cavernae</name>
    <dbReference type="NCBI Taxonomy" id="2320860"/>
    <lineage>
        <taxon>Bacteria</taxon>
        <taxon>Pseudomonadati</taxon>
        <taxon>Pseudomonadota</taxon>
        <taxon>Alphaproteobacteria</taxon>
        <taxon>Rhodospirillales</taxon>
        <taxon>Azospirillaceae</taxon>
        <taxon>Azospirillum</taxon>
    </lineage>
</organism>
<sequence>MDIPEFRMQCLSLAAHTAGNDGDAEKIISAAEKFFRFAFLEAGTIEFDQTDNKLQWKYVKPS</sequence>
<gene>
    <name evidence="2" type="ORF">D3877_19930</name>
</gene>
<dbReference type="Proteomes" id="UP000283458">
    <property type="component" value="Unassembled WGS sequence"/>
</dbReference>
<evidence type="ECO:0000313" key="3">
    <source>
        <dbReference type="Proteomes" id="UP000283458"/>
    </source>
</evidence>
<dbReference type="InterPro" id="IPR056427">
    <property type="entry name" value="G1RFP_dom"/>
</dbReference>
<dbReference type="EMBL" id="QYUL01000002">
    <property type="protein sequence ID" value="RJF82313.1"/>
    <property type="molecule type" value="Genomic_DNA"/>
</dbReference>
<reference evidence="2 3" key="1">
    <citation type="submission" date="2018-09" db="EMBL/GenBank/DDBJ databases">
        <authorList>
            <person name="Zhu H."/>
        </authorList>
    </citation>
    <scope>NUCLEOTIDE SEQUENCE [LARGE SCALE GENOMIC DNA]</scope>
    <source>
        <strain evidence="2 3">K2W22B-5</strain>
    </source>
</reference>
<evidence type="ECO:0000313" key="2">
    <source>
        <dbReference type="EMBL" id="RJF82313.1"/>
    </source>
</evidence>
<comment type="caution">
    <text evidence="2">The sequence shown here is derived from an EMBL/GenBank/DDBJ whole genome shotgun (WGS) entry which is preliminary data.</text>
</comment>
<name>A0A418VYQ5_9PROT</name>
<accession>A0A418VYQ5</accession>
<dbReference type="Pfam" id="PF24182">
    <property type="entry name" value="G1RFP"/>
    <property type="match status" value="1"/>
</dbReference>
<dbReference type="AlphaFoldDB" id="A0A418VYQ5"/>
<protein>
    <recommendedName>
        <fullName evidence="1">Gene 1 ring forming protein domain-containing protein</fullName>
    </recommendedName>
</protein>
<keyword evidence="3" id="KW-1185">Reference proteome</keyword>